<sequence length="283" mass="29595">MTWPNNGQNNWGHQPPPQSGHQYTGNYSGFGMFEEPLRDGRKPRRRKWLTITAVVVAVLALAGGVAAALVFGGTTPQRPAPQAAPPPAPTSTTFVPPDAPEPVVPGWQVAYNPLGQIAYDVPPDWQVLPENDTWSAPTLGNVVFQGLSNGAPYSCGGGFVRGQVGSTAVEQAQPIDVTANQFADAVGREIYRTTSPQMQLQLAPPQPLQIDGVEAVRVDATATLPPGNPCLPTEATISTVVFQAKESFVVVVAGADSAGGPPEPAAPGAEVVGQIVESARPVR</sequence>
<reference evidence="5" key="1">
    <citation type="submission" date="2019-11" db="EMBL/GenBank/DDBJ databases">
        <title>The complete genome sequence of Saccharopolyspora sp. E2A.</title>
        <authorList>
            <person name="Zhang G."/>
        </authorList>
    </citation>
    <scope>NUCLEOTIDE SEQUENCE [LARGE SCALE GENOMIC DNA]</scope>
    <source>
        <strain evidence="5">E2A</strain>
    </source>
</reference>
<feature type="compositionally biased region" description="Pro residues" evidence="1">
    <location>
        <begin position="78"/>
        <end position="89"/>
    </location>
</feature>
<organism evidence="4 5">
    <name type="scientific">Allosaccharopolyspora coralli</name>
    <dbReference type="NCBI Taxonomy" id="2665642"/>
    <lineage>
        <taxon>Bacteria</taxon>
        <taxon>Bacillati</taxon>
        <taxon>Actinomycetota</taxon>
        <taxon>Actinomycetes</taxon>
        <taxon>Pseudonocardiales</taxon>
        <taxon>Pseudonocardiaceae</taxon>
        <taxon>Allosaccharopolyspora</taxon>
    </lineage>
</organism>
<dbReference type="KEGG" id="sace:GIY23_16825"/>
<keyword evidence="2" id="KW-1133">Transmembrane helix</keyword>
<protein>
    <recommendedName>
        <fullName evidence="3">DUF8017 domain-containing protein</fullName>
    </recommendedName>
</protein>
<dbReference type="EMBL" id="CP045929">
    <property type="protein sequence ID" value="QGK70957.1"/>
    <property type="molecule type" value="Genomic_DNA"/>
</dbReference>
<dbReference type="Proteomes" id="UP000371041">
    <property type="component" value="Chromosome"/>
</dbReference>
<feature type="transmembrane region" description="Helical" evidence="2">
    <location>
        <begin position="48"/>
        <end position="71"/>
    </location>
</feature>
<dbReference type="RefSeq" id="WP_154077534.1">
    <property type="nucleotide sequence ID" value="NZ_CP045929.1"/>
</dbReference>
<dbReference type="AlphaFoldDB" id="A0A5Q3QJE2"/>
<feature type="region of interest" description="Disordered" evidence="1">
    <location>
        <begin position="77"/>
        <end position="96"/>
    </location>
</feature>
<keyword evidence="5" id="KW-1185">Reference proteome</keyword>
<proteinExistence type="predicted"/>
<name>A0A5Q3QJE2_9PSEU</name>
<accession>A0A5Q3QJE2</accession>
<gene>
    <name evidence="4" type="ORF">GIY23_16825</name>
</gene>
<evidence type="ECO:0000313" key="4">
    <source>
        <dbReference type="EMBL" id="QGK70957.1"/>
    </source>
</evidence>
<dbReference type="Pfam" id="PF26056">
    <property type="entry name" value="DUF8017"/>
    <property type="match status" value="1"/>
</dbReference>
<evidence type="ECO:0000256" key="2">
    <source>
        <dbReference type="SAM" id="Phobius"/>
    </source>
</evidence>
<keyword evidence="2" id="KW-0472">Membrane</keyword>
<dbReference type="InterPro" id="IPR058330">
    <property type="entry name" value="DUF8017"/>
</dbReference>
<feature type="region of interest" description="Disordered" evidence="1">
    <location>
        <begin position="1"/>
        <end position="27"/>
    </location>
</feature>
<feature type="domain" description="DUF8017" evidence="3">
    <location>
        <begin position="101"/>
        <end position="282"/>
    </location>
</feature>
<evidence type="ECO:0000256" key="1">
    <source>
        <dbReference type="SAM" id="MobiDB-lite"/>
    </source>
</evidence>
<evidence type="ECO:0000313" key="5">
    <source>
        <dbReference type="Proteomes" id="UP000371041"/>
    </source>
</evidence>
<feature type="compositionally biased region" description="Polar residues" evidence="1">
    <location>
        <begin position="1"/>
        <end position="12"/>
    </location>
</feature>
<evidence type="ECO:0000259" key="3">
    <source>
        <dbReference type="Pfam" id="PF26056"/>
    </source>
</evidence>
<keyword evidence="2" id="KW-0812">Transmembrane</keyword>